<proteinExistence type="predicted"/>
<protein>
    <submittedName>
        <fullName evidence="2">Uncharacterized protein</fullName>
    </submittedName>
</protein>
<dbReference type="Proteomes" id="UP000251035">
    <property type="component" value="Unassembled WGS sequence"/>
</dbReference>
<dbReference type="AlphaFoldDB" id="A0A3A5LEY3"/>
<dbReference type="EMBL" id="QFGG01000010">
    <property type="protein sequence ID" value="TID40990.1"/>
    <property type="molecule type" value="Genomic_DNA"/>
</dbReference>
<dbReference type="Proteomes" id="UP000306421">
    <property type="component" value="Unassembled WGS sequence"/>
</dbReference>
<name>A0A3A5LEY3_9GAMM</name>
<comment type="caution">
    <text evidence="2">The sequence shown here is derived from an EMBL/GenBank/DDBJ whole genome shotgun (WGS) entry which is preliminary data.</text>
</comment>
<evidence type="ECO:0000313" key="3">
    <source>
        <dbReference type="EMBL" id="TID40990.1"/>
    </source>
</evidence>
<evidence type="ECO:0000313" key="1">
    <source>
        <dbReference type="EMBL" id="PUT45218.1"/>
    </source>
</evidence>
<organism evidence="2 5">
    <name type="scientific">Legionella taurinensis</name>
    <dbReference type="NCBI Taxonomy" id="70611"/>
    <lineage>
        <taxon>Bacteria</taxon>
        <taxon>Pseudomonadati</taxon>
        <taxon>Pseudomonadota</taxon>
        <taxon>Gammaproteobacteria</taxon>
        <taxon>Legionellales</taxon>
        <taxon>Legionellaceae</taxon>
        <taxon>Legionella</taxon>
    </lineage>
</organism>
<accession>A0A3A5LEY3</accession>
<evidence type="ECO:0000313" key="5">
    <source>
        <dbReference type="Proteomes" id="UP000270757"/>
    </source>
</evidence>
<evidence type="ECO:0000313" key="6">
    <source>
        <dbReference type="Proteomes" id="UP000306421"/>
    </source>
</evidence>
<keyword evidence="4" id="KW-1185">Reference proteome</keyword>
<dbReference type="EMBL" id="QZWB01000007">
    <property type="protein sequence ID" value="RJT46905.1"/>
    <property type="molecule type" value="Genomic_DNA"/>
</dbReference>
<dbReference type="EMBL" id="QCXM01000017">
    <property type="protein sequence ID" value="PUT45218.1"/>
    <property type="molecule type" value="Genomic_DNA"/>
</dbReference>
<reference evidence="3 6" key="2">
    <citation type="submission" date="2018-04" db="EMBL/GenBank/DDBJ databases">
        <title>Whole genome sequence comparison of clinical and drinking water Legionella pneumophila isolates.</title>
        <authorList>
            <person name="Garner E."/>
        </authorList>
    </citation>
    <scope>NUCLEOTIDE SEQUENCE [LARGE SCALE GENOMIC DNA]</scope>
    <source>
        <strain evidence="3 6">WH02</strain>
    </source>
</reference>
<evidence type="ECO:0000313" key="4">
    <source>
        <dbReference type="Proteomes" id="UP000251035"/>
    </source>
</evidence>
<dbReference type="Proteomes" id="UP000270757">
    <property type="component" value="Unassembled WGS sequence"/>
</dbReference>
<reference evidence="1 4" key="1">
    <citation type="submission" date="2018-04" db="EMBL/GenBank/DDBJ databases">
        <title>Whole genome sequence comparison of clinical and drinking water Legionella pneumophila isolates associated with the Flint Water Crisis.</title>
        <authorList>
            <person name="Garner E."/>
            <person name="Brown C."/>
            <person name="Schwake O."/>
            <person name="Coil D."/>
            <person name="Jospin G."/>
            <person name="Eisen J."/>
            <person name="Edwards M."/>
            <person name="Pruden A."/>
        </authorList>
    </citation>
    <scope>NUCLEOTIDE SEQUENCE [LARGE SCALE GENOMIC DNA]</scope>
    <source>
        <strain evidence="1 4">Genessee03</strain>
    </source>
</reference>
<reference evidence="2 5" key="3">
    <citation type="submission" date="2018-09" db="EMBL/GenBank/DDBJ databases">
        <title>Draft genome sequences of Legionella taurinensis isolated from water samples.</title>
        <authorList>
            <person name="Chakeri A."/>
            <person name="Allerberger F."/>
            <person name="Kundi M."/>
            <person name="Ruppitsch W."/>
            <person name="Schmid D."/>
        </authorList>
    </citation>
    <scope>NUCLEOTIDE SEQUENCE [LARGE SCALE GENOMIC DNA]</scope>
    <source>
        <strain evidence="2 5">4570-18-6</strain>
    </source>
</reference>
<gene>
    <name evidence="2" type="ORF">D6J04_07700</name>
    <name evidence="1" type="ORF">DB745_13450</name>
    <name evidence="3" type="ORF">DIZ81_10845</name>
</gene>
<evidence type="ECO:0000313" key="2">
    <source>
        <dbReference type="EMBL" id="RJT46905.1"/>
    </source>
</evidence>
<sequence length="62" mass="6799">MDARLRGQGVHALREGRQRLAKGARSLGVEMLSWLKGVGILQLTKKRIICPIIFLGATILMG</sequence>